<dbReference type="EMBL" id="JACHDN010000001">
    <property type="protein sequence ID" value="MBB5472988.1"/>
    <property type="molecule type" value="Genomic_DNA"/>
</dbReference>
<sequence length="245" mass="24046">MRTSTRLPALAACALVPALLLTGCAGDADGTGATDDPTTTTAPPATSAPSPSAPGTTTPSVATDLTTTDLLPETAWDPPGGPREESAGVVAWRLPEACAAGAPEGAAAMRTAVHGDGEYEAQIGVQQVAVLPDADAAVAEADRLAAAFDACAAGATAAEGGSAYVRETVEVGAQGASLATAYTAVDEASLDGALGSYLAVTRRGAAVTLVALEGGESTVGAARESVTARAQEAWALLCRYDAAGC</sequence>
<comment type="caution">
    <text evidence="3">The sequence shown here is derived from an EMBL/GenBank/DDBJ whole genome shotgun (WGS) entry which is preliminary data.</text>
</comment>
<accession>A0A511F9H9</accession>
<feature type="chain" id="PRO_5038307454" description="PknH-like extracellular domain-containing protein" evidence="2">
    <location>
        <begin position="28"/>
        <end position="245"/>
    </location>
</feature>
<reference evidence="4 6" key="2">
    <citation type="submission" date="2020-08" db="EMBL/GenBank/DDBJ databases">
        <title>Sequencing the genomes of 1000 actinobacteria strains.</title>
        <authorList>
            <person name="Klenk H.-P."/>
        </authorList>
    </citation>
    <scope>NUCLEOTIDE SEQUENCE [LARGE SCALE GENOMIC DNA]</scope>
    <source>
        <strain evidence="4 6">DSM 9581</strain>
    </source>
</reference>
<evidence type="ECO:0000256" key="2">
    <source>
        <dbReference type="SAM" id="SignalP"/>
    </source>
</evidence>
<dbReference type="EMBL" id="BJVQ01000008">
    <property type="protein sequence ID" value="GEL45875.1"/>
    <property type="molecule type" value="Genomic_DNA"/>
</dbReference>
<evidence type="ECO:0000313" key="3">
    <source>
        <dbReference type="EMBL" id="GEL45875.1"/>
    </source>
</evidence>
<dbReference type="AlphaFoldDB" id="A0A511F9H9"/>
<keyword evidence="5" id="KW-1185">Reference proteome</keyword>
<name>A0A511F9H9_9CELL</name>
<dbReference type="Proteomes" id="UP000564629">
    <property type="component" value="Unassembled WGS sequence"/>
</dbReference>
<proteinExistence type="predicted"/>
<evidence type="ECO:0000256" key="1">
    <source>
        <dbReference type="SAM" id="MobiDB-lite"/>
    </source>
</evidence>
<gene>
    <name evidence="3" type="ORF">CHO01_09910</name>
    <name evidence="4" type="ORF">HNR08_001724</name>
</gene>
<evidence type="ECO:0000313" key="5">
    <source>
        <dbReference type="Proteomes" id="UP000321723"/>
    </source>
</evidence>
<dbReference type="OrthoDB" id="4827179at2"/>
<feature type="signal peptide" evidence="2">
    <location>
        <begin position="1"/>
        <end position="27"/>
    </location>
</feature>
<dbReference type="Proteomes" id="UP000321723">
    <property type="component" value="Unassembled WGS sequence"/>
</dbReference>
<dbReference type="PROSITE" id="PS51257">
    <property type="entry name" value="PROKAR_LIPOPROTEIN"/>
    <property type="match status" value="1"/>
</dbReference>
<organism evidence="3 5">
    <name type="scientific">Cellulomonas hominis</name>
    <dbReference type="NCBI Taxonomy" id="156981"/>
    <lineage>
        <taxon>Bacteria</taxon>
        <taxon>Bacillati</taxon>
        <taxon>Actinomycetota</taxon>
        <taxon>Actinomycetes</taxon>
        <taxon>Micrococcales</taxon>
        <taxon>Cellulomonadaceae</taxon>
        <taxon>Cellulomonas</taxon>
    </lineage>
</organism>
<keyword evidence="2" id="KW-0732">Signal</keyword>
<reference evidence="3 5" key="1">
    <citation type="submission" date="2019-07" db="EMBL/GenBank/DDBJ databases">
        <title>Whole genome shotgun sequence of Cellulomonas hominis NBRC 16055.</title>
        <authorList>
            <person name="Hosoyama A."/>
            <person name="Uohara A."/>
            <person name="Ohji S."/>
            <person name="Ichikawa N."/>
        </authorList>
    </citation>
    <scope>NUCLEOTIDE SEQUENCE [LARGE SCALE GENOMIC DNA]</scope>
    <source>
        <strain evidence="3 5">NBRC 16055</strain>
    </source>
</reference>
<evidence type="ECO:0008006" key="7">
    <source>
        <dbReference type="Google" id="ProtNLM"/>
    </source>
</evidence>
<protein>
    <recommendedName>
        <fullName evidence="7">PknH-like extracellular domain-containing protein</fullName>
    </recommendedName>
</protein>
<dbReference type="RefSeq" id="WP_146834465.1">
    <property type="nucleotide sequence ID" value="NZ_BJVQ01000008.1"/>
</dbReference>
<evidence type="ECO:0000313" key="4">
    <source>
        <dbReference type="EMBL" id="MBB5472988.1"/>
    </source>
</evidence>
<evidence type="ECO:0000313" key="6">
    <source>
        <dbReference type="Proteomes" id="UP000564629"/>
    </source>
</evidence>
<feature type="region of interest" description="Disordered" evidence="1">
    <location>
        <begin position="31"/>
        <end position="63"/>
    </location>
</feature>